<dbReference type="InterPro" id="IPR024623">
    <property type="entry name" value="YtxH"/>
</dbReference>
<dbReference type="EMBL" id="FNEV01000009">
    <property type="protein sequence ID" value="SDJ66396.1"/>
    <property type="molecule type" value="Genomic_DNA"/>
</dbReference>
<keyword evidence="2" id="KW-0812">Transmembrane</keyword>
<dbReference type="PROSITE" id="PS51321">
    <property type="entry name" value="TFIIS_CENTRAL"/>
    <property type="match status" value="1"/>
</dbReference>
<accession>A0A1G8VJV7</accession>
<evidence type="ECO:0000259" key="3">
    <source>
        <dbReference type="PROSITE" id="PS51321"/>
    </source>
</evidence>
<proteinExistence type="predicted"/>
<dbReference type="InterPro" id="IPR003618">
    <property type="entry name" value="TFIIS_cen_dom"/>
</dbReference>
<dbReference type="InterPro" id="IPR052928">
    <property type="entry name" value="Desiccation-related_membrane"/>
</dbReference>
<feature type="transmembrane region" description="Helical" evidence="2">
    <location>
        <begin position="14"/>
        <end position="33"/>
    </location>
</feature>
<dbReference type="Pfam" id="PF12732">
    <property type="entry name" value="YtxH"/>
    <property type="match status" value="1"/>
</dbReference>
<evidence type="ECO:0000256" key="2">
    <source>
        <dbReference type="SAM" id="Phobius"/>
    </source>
</evidence>
<protein>
    <submittedName>
        <fullName evidence="4">Gas vesicle protein</fullName>
    </submittedName>
</protein>
<keyword evidence="5" id="KW-1185">Reference proteome</keyword>
<dbReference type="OrthoDB" id="9810874at2"/>
<dbReference type="GO" id="GO:0006351">
    <property type="term" value="P:DNA-templated transcription"/>
    <property type="evidence" value="ECO:0007669"/>
    <property type="project" value="InterPro"/>
</dbReference>
<dbReference type="PANTHER" id="PTHR35792">
    <property type="entry name" value="GENERAL STRESS PROTEIN"/>
    <property type="match status" value="1"/>
</dbReference>
<evidence type="ECO:0000313" key="4">
    <source>
        <dbReference type="EMBL" id="SDJ66396.1"/>
    </source>
</evidence>
<name>A0A1G8VJV7_9BACI</name>
<reference evidence="5" key="1">
    <citation type="submission" date="2016-10" db="EMBL/GenBank/DDBJ databases">
        <authorList>
            <person name="Varghese N."/>
            <person name="Submissions S."/>
        </authorList>
    </citation>
    <scope>NUCLEOTIDE SEQUENCE [LARGE SCALE GENOMIC DNA]</scope>
    <source>
        <strain evidence="5">DSM 4771</strain>
    </source>
</reference>
<keyword evidence="2" id="KW-1133">Transmembrane helix</keyword>
<dbReference type="Proteomes" id="UP000199225">
    <property type="component" value="Unassembled WGS sequence"/>
</dbReference>
<dbReference type="RefSeq" id="WP_093194450.1">
    <property type="nucleotide sequence ID" value="NZ_FNEV01000009.1"/>
</dbReference>
<feature type="domain" description="TFIIS central" evidence="3">
    <location>
        <begin position="73"/>
        <end position="127"/>
    </location>
</feature>
<sequence>MEQNNQNQGNGKDFILGTVIGVLIGAATALFMAPKSGRELREDLNENSGVWKEKAGEWKEQAVTTTSELSKNVTQKSQELGSKVKTKVQGESSEEKEAEQAAQEVAEAIEEAARELEQEQQNEQTNG</sequence>
<feature type="region of interest" description="Disordered" evidence="1">
    <location>
        <begin position="62"/>
        <end position="105"/>
    </location>
</feature>
<organism evidence="4 5">
    <name type="scientific">Salimicrobium halophilum</name>
    <dbReference type="NCBI Taxonomy" id="86666"/>
    <lineage>
        <taxon>Bacteria</taxon>
        <taxon>Bacillati</taxon>
        <taxon>Bacillota</taxon>
        <taxon>Bacilli</taxon>
        <taxon>Bacillales</taxon>
        <taxon>Bacillaceae</taxon>
        <taxon>Salimicrobium</taxon>
    </lineage>
</organism>
<dbReference type="STRING" id="86666.SAMN04490247_2757"/>
<dbReference type="AlphaFoldDB" id="A0A1G8VJV7"/>
<evidence type="ECO:0000313" key="5">
    <source>
        <dbReference type="Proteomes" id="UP000199225"/>
    </source>
</evidence>
<gene>
    <name evidence="4" type="ORF">SAMN04490247_2757</name>
</gene>
<dbReference type="PANTHER" id="PTHR35792:SF1">
    <property type="entry name" value="SLL0268 PROTEIN"/>
    <property type="match status" value="1"/>
</dbReference>
<evidence type="ECO:0000256" key="1">
    <source>
        <dbReference type="SAM" id="MobiDB-lite"/>
    </source>
</evidence>
<feature type="compositionally biased region" description="Polar residues" evidence="1">
    <location>
        <begin position="62"/>
        <end position="80"/>
    </location>
</feature>
<keyword evidence="2" id="KW-0472">Membrane</keyword>